<protein>
    <submittedName>
        <fullName evidence="2">Uncharacterized protein</fullName>
    </submittedName>
</protein>
<organism evidence="2 3">
    <name type="scientific">Georgenia satyanarayanai</name>
    <dbReference type="NCBI Taxonomy" id="860221"/>
    <lineage>
        <taxon>Bacteria</taxon>
        <taxon>Bacillati</taxon>
        <taxon>Actinomycetota</taxon>
        <taxon>Actinomycetes</taxon>
        <taxon>Micrococcales</taxon>
        <taxon>Bogoriellaceae</taxon>
        <taxon>Georgenia</taxon>
    </lineage>
</organism>
<dbReference type="Proteomes" id="UP000250222">
    <property type="component" value="Unassembled WGS sequence"/>
</dbReference>
<evidence type="ECO:0000313" key="2">
    <source>
        <dbReference type="EMBL" id="SSA40366.1"/>
    </source>
</evidence>
<sequence length="64" mass="6690">MLDPNAMLTHLTQSMGGRAIDLEVTLAATRTELEAAKAEIGQLRQQLADATAPTEQPADGGQAT</sequence>
<keyword evidence="1" id="KW-0175">Coiled coil</keyword>
<gene>
    <name evidence="2" type="ORF">SAMN05216184_10491</name>
</gene>
<dbReference type="EMBL" id="UETB01000004">
    <property type="protein sequence ID" value="SSA40366.1"/>
    <property type="molecule type" value="Genomic_DNA"/>
</dbReference>
<evidence type="ECO:0000256" key="1">
    <source>
        <dbReference type="SAM" id="Coils"/>
    </source>
</evidence>
<accession>A0A2Y9A8S0</accession>
<proteinExistence type="predicted"/>
<evidence type="ECO:0000313" key="3">
    <source>
        <dbReference type="Proteomes" id="UP000250222"/>
    </source>
</evidence>
<name>A0A2Y9A8S0_9MICO</name>
<keyword evidence="3" id="KW-1185">Reference proteome</keyword>
<dbReference type="RefSeq" id="WP_110852021.1">
    <property type="nucleotide sequence ID" value="NZ_QKLZ01000004.1"/>
</dbReference>
<reference evidence="2 3" key="1">
    <citation type="submission" date="2016-10" db="EMBL/GenBank/DDBJ databases">
        <authorList>
            <person name="Cai Z."/>
        </authorList>
    </citation>
    <scope>NUCLEOTIDE SEQUENCE [LARGE SCALE GENOMIC DNA]</scope>
    <source>
        <strain evidence="2 3">CGMCC 1.10826</strain>
    </source>
</reference>
<feature type="coiled-coil region" evidence="1">
    <location>
        <begin position="19"/>
        <end position="46"/>
    </location>
</feature>
<dbReference type="AlphaFoldDB" id="A0A2Y9A8S0"/>